<accession>A0A6J8CZD6</accession>
<organism evidence="2 3">
    <name type="scientific">Mytilus coruscus</name>
    <name type="common">Sea mussel</name>
    <dbReference type="NCBI Taxonomy" id="42192"/>
    <lineage>
        <taxon>Eukaryota</taxon>
        <taxon>Metazoa</taxon>
        <taxon>Spiralia</taxon>
        <taxon>Lophotrochozoa</taxon>
        <taxon>Mollusca</taxon>
        <taxon>Bivalvia</taxon>
        <taxon>Autobranchia</taxon>
        <taxon>Pteriomorphia</taxon>
        <taxon>Mytilida</taxon>
        <taxon>Mytiloidea</taxon>
        <taxon>Mytilidae</taxon>
        <taxon>Mytilinae</taxon>
        <taxon>Mytilus</taxon>
    </lineage>
</organism>
<evidence type="ECO:0000313" key="3">
    <source>
        <dbReference type="Proteomes" id="UP000507470"/>
    </source>
</evidence>
<keyword evidence="3" id="KW-1185">Reference proteome</keyword>
<gene>
    <name evidence="2" type="ORF">MCOR_34485</name>
</gene>
<feature type="domain" description="Mutator-like transposase" evidence="1">
    <location>
        <begin position="69"/>
        <end position="147"/>
    </location>
</feature>
<protein>
    <recommendedName>
        <fullName evidence="1">Mutator-like transposase domain-containing protein</fullName>
    </recommendedName>
</protein>
<proteinExistence type="predicted"/>
<dbReference type="AlphaFoldDB" id="A0A6J8CZD6"/>
<dbReference type="Proteomes" id="UP000507470">
    <property type="component" value="Unassembled WGS sequence"/>
</dbReference>
<sequence>MPELNDSHQCREVDHFIINLSCENCHPVDEPTIEDHNYLHVNTESVLSDLELGASCTVDPSQNDDWKTGRRIVELQCTNLAQQMYCISCDARLHLSDIENERRYGLGRTLFIRCQNSVCSSLNDVRTRKRNSGTFDINSRLALGNHNVFDVYIKIPYKKTRCFMYAIKECQWTKDPESLRKSLDIIVPHLYGDHSRCANEDVTWCSYQKNPSQFRYRSLPEGKPLTCPSLRTDLTAIVNKAVGLSPGEFTYKMALKTAAKRKLQKAKQISLQAKRKRLLKKISKSRKEATKEIHEGVTYSEAAELHQEEEFPHRLKLPENPFTYVVFDTETTGGEIVTFCR</sequence>
<reference evidence="2 3" key="1">
    <citation type="submission" date="2020-06" db="EMBL/GenBank/DDBJ databases">
        <authorList>
            <person name="Li R."/>
            <person name="Bekaert M."/>
        </authorList>
    </citation>
    <scope>NUCLEOTIDE SEQUENCE [LARGE SCALE GENOMIC DNA]</scope>
    <source>
        <strain evidence="3">wild</strain>
    </source>
</reference>
<name>A0A6J8CZD6_MYTCO</name>
<dbReference type="InterPro" id="IPR049012">
    <property type="entry name" value="Mutator_transp_dom"/>
</dbReference>
<evidence type="ECO:0000313" key="2">
    <source>
        <dbReference type="EMBL" id="CAC5400292.1"/>
    </source>
</evidence>
<dbReference type="Pfam" id="PF20700">
    <property type="entry name" value="Mutator"/>
    <property type="match status" value="1"/>
</dbReference>
<evidence type="ECO:0000259" key="1">
    <source>
        <dbReference type="Pfam" id="PF20700"/>
    </source>
</evidence>
<dbReference type="OrthoDB" id="6110046at2759"/>
<dbReference type="EMBL" id="CACVKT020006198">
    <property type="protein sequence ID" value="CAC5400292.1"/>
    <property type="molecule type" value="Genomic_DNA"/>
</dbReference>